<evidence type="ECO:0000313" key="4">
    <source>
        <dbReference type="Proteomes" id="UP001597463"/>
    </source>
</evidence>
<keyword evidence="1" id="KW-1133">Transmembrane helix</keyword>
<dbReference type="Proteomes" id="UP001597463">
    <property type="component" value="Unassembled WGS sequence"/>
</dbReference>
<dbReference type="InterPro" id="IPR025588">
    <property type="entry name" value="YcxB-like_C"/>
</dbReference>
<dbReference type="EMBL" id="JBHUMV010000002">
    <property type="protein sequence ID" value="MFD2753374.1"/>
    <property type="molecule type" value="Genomic_DNA"/>
</dbReference>
<evidence type="ECO:0000313" key="3">
    <source>
        <dbReference type="EMBL" id="MFD2753374.1"/>
    </source>
</evidence>
<protein>
    <submittedName>
        <fullName evidence="3">YcxB family protein</fullName>
    </submittedName>
</protein>
<name>A0ABW5UIH4_9BURK</name>
<feature type="transmembrane region" description="Helical" evidence="1">
    <location>
        <begin position="26"/>
        <end position="46"/>
    </location>
</feature>
<feature type="transmembrane region" description="Helical" evidence="1">
    <location>
        <begin position="52"/>
        <end position="73"/>
    </location>
</feature>
<evidence type="ECO:0000259" key="2">
    <source>
        <dbReference type="Pfam" id="PF14317"/>
    </source>
</evidence>
<evidence type="ECO:0000256" key="1">
    <source>
        <dbReference type="SAM" id="Phobius"/>
    </source>
</evidence>
<accession>A0ABW5UIH4</accession>
<feature type="domain" description="YcxB-like C-terminal" evidence="2">
    <location>
        <begin position="97"/>
        <end position="142"/>
    </location>
</feature>
<keyword evidence="1" id="KW-0812">Transmembrane</keyword>
<proteinExistence type="predicted"/>
<dbReference type="RefSeq" id="WP_066475239.1">
    <property type="nucleotide sequence ID" value="NZ_BCNT01000004.1"/>
</dbReference>
<dbReference type="Pfam" id="PF14317">
    <property type="entry name" value="YcxB"/>
    <property type="match status" value="1"/>
</dbReference>
<comment type="caution">
    <text evidence="3">The sequence shown here is derived from an EMBL/GenBank/DDBJ whole genome shotgun (WGS) entry which is preliminary data.</text>
</comment>
<reference evidence="4" key="1">
    <citation type="journal article" date="2019" name="Int. J. Syst. Evol. Microbiol.">
        <title>The Global Catalogue of Microorganisms (GCM) 10K type strain sequencing project: providing services to taxonomists for standard genome sequencing and annotation.</title>
        <authorList>
            <consortium name="The Broad Institute Genomics Platform"/>
            <consortium name="The Broad Institute Genome Sequencing Center for Infectious Disease"/>
            <person name="Wu L."/>
            <person name="Ma J."/>
        </authorList>
    </citation>
    <scope>NUCLEOTIDE SEQUENCE [LARGE SCALE GENOMIC DNA]</scope>
    <source>
        <strain evidence="4">TISTR 1906</strain>
    </source>
</reference>
<keyword evidence="1" id="KW-0472">Membrane</keyword>
<organism evidence="3 4">
    <name type="scientific">Comamonas terrae</name>
    <dbReference type="NCBI Taxonomy" id="673548"/>
    <lineage>
        <taxon>Bacteria</taxon>
        <taxon>Pseudomonadati</taxon>
        <taxon>Pseudomonadota</taxon>
        <taxon>Betaproteobacteria</taxon>
        <taxon>Burkholderiales</taxon>
        <taxon>Comamonadaceae</taxon>
        <taxon>Comamonas</taxon>
    </lineage>
</organism>
<sequence length="165" mass="18929">MAEPAYTISENPYVGAQRLHARFKPCYLRLFLWAASLAGVLMPGPGLYYRHYWLAPAGLAYAMLPWATFRCITQPMARRAYRRYPAMQQPQTVAVQEDMLRIQSSVGETRLPWNLIIQWAEDAEFLLIYLQPRLFLAIARQAGAEATVLAPLREQLLRHVGPARR</sequence>
<gene>
    <name evidence="3" type="ORF">ACFSW6_04710</name>
</gene>
<keyword evidence="4" id="KW-1185">Reference proteome</keyword>